<evidence type="ECO:0000256" key="2">
    <source>
        <dbReference type="SAM" id="Phobius"/>
    </source>
</evidence>
<organism evidence="3 4">
    <name type="scientific">Tigriopus californicus</name>
    <name type="common">Marine copepod</name>
    <dbReference type="NCBI Taxonomy" id="6832"/>
    <lineage>
        <taxon>Eukaryota</taxon>
        <taxon>Metazoa</taxon>
        <taxon>Ecdysozoa</taxon>
        <taxon>Arthropoda</taxon>
        <taxon>Crustacea</taxon>
        <taxon>Multicrustacea</taxon>
        <taxon>Hexanauplia</taxon>
        <taxon>Copepoda</taxon>
        <taxon>Harpacticoida</taxon>
        <taxon>Harpacticidae</taxon>
        <taxon>Tigriopus</taxon>
    </lineage>
</organism>
<comment type="caution">
    <text evidence="3">The sequence shown here is derived from an EMBL/GenBank/DDBJ whole genome shotgun (WGS) entry which is preliminary data.</text>
</comment>
<dbReference type="AlphaFoldDB" id="A0A553P4I7"/>
<keyword evidence="4" id="KW-1185">Reference proteome</keyword>
<keyword evidence="2" id="KW-0472">Membrane</keyword>
<name>A0A553P4I7_TIGCA</name>
<feature type="transmembrane region" description="Helical" evidence="2">
    <location>
        <begin position="379"/>
        <end position="402"/>
    </location>
</feature>
<keyword evidence="2" id="KW-0812">Transmembrane</keyword>
<proteinExistence type="predicted"/>
<dbReference type="Proteomes" id="UP000318571">
    <property type="component" value="Chromosome 7"/>
</dbReference>
<accession>A0A553P4I7</accession>
<evidence type="ECO:0000313" key="3">
    <source>
        <dbReference type="EMBL" id="TRY72604.1"/>
    </source>
</evidence>
<gene>
    <name evidence="3" type="ORF">TCAL_11491</name>
</gene>
<feature type="region of interest" description="Disordered" evidence="1">
    <location>
        <begin position="115"/>
        <end position="170"/>
    </location>
</feature>
<sequence length="408" mass="46861">MREKRDCYDLEMNKVLKIVYQNMSEGFEWTNPTDSDCSEFKLMPKYIPVGKNNSISLVVGQQPVTFYREIEIKSRDNPDPTMSIFVTIGFGGPKCYYIALNRESELFPIPMGERKCKSKQKKTDSHDSSGQPHFLDEIIEEPCAKQRMEPQESREEKVQQDSPTSLGNDDWIQELANGSSNMERNIGDCNNEPLNVVLKEFAGDPLEWKEFIWMFHLMIHKTKRSSEEKLCRLKLSLKGEPAILLKNMTGGHRMYCKALILLKNRYGDPSLLEASYMKKIQAMEKVDAGDPESLFRYANEIRSLLGGSALGGNAYENIALELEEKLPVNEKVRWRQLKREMAKINKACSTDTFVSWVEELAQDVEIMCVIPKADQNRPMHFTVTLSHLFALFVAMCSFILFYRLGSTN</sequence>
<dbReference type="InterPro" id="IPR005312">
    <property type="entry name" value="DUF1759"/>
</dbReference>
<dbReference type="STRING" id="6832.A0A553P4I7"/>
<keyword evidence="2" id="KW-1133">Transmembrane helix</keyword>
<dbReference type="EMBL" id="VCGU01000008">
    <property type="protein sequence ID" value="TRY72604.1"/>
    <property type="molecule type" value="Genomic_DNA"/>
</dbReference>
<dbReference type="Pfam" id="PF03564">
    <property type="entry name" value="DUF1759"/>
    <property type="match status" value="1"/>
</dbReference>
<reference evidence="3 4" key="1">
    <citation type="journal article" date="2018" name="Nat. Ecol. Evol.">
        <title>Genomic signatures of mitonuclear coevolution across populations of Tigriopus californicus.</title>
        <authorList>
            <person name="Barreto F.S."/>
            <person name="Watson E.T."/>
            <person name="Lima T.G."/>
            <person name="Willett C.S."/>
            <person name="Edmands S."/>
            <person name="Li W."/>
            <person name="Burton R.S."/>
        </authorList>
    </citation>
    <scope>NUCLEOTIDE SEQUENCE [LARGE SCALE GENOMIC DNA]</scope>
    <source>
        <strain evidence="3 4">San Diego</strain>
    </source>
</reference>
<feature type="compositionally biased region" description="Basic and acidic residues" evidence="1">
    <location>
        <begin position="142"/>
        <end position="159"/>
    </location>
</feature>
<evidence type="ECO:0000256" key="1">
    <source>
        <dbReference type="SAM" id="MobiDB-lite"/>
    </source>
</evidence>
<protein>
    <submittedName>
        <fullName evidence="3">Uncharacterized protein</fullName>
    </submittedName>
</protein>
<evidence type="ECO:0000313" key="4">
    <source>
        <dbReference type="Proteomes" id="UP000318571"/>
    </source>
</evidence>
<dbReference type="PANTHER" id="PTHR47331">
    <property type="entry name" value="PHD-TYPE DOMAIN-CONTAINING PROTEIN"/>
    <property type="match status" value="1"/>
</dbReference>